<gene>
    <name evidence="1" type="ORF">PV02_11275</name>
</gene>
<protein>
    <recommendedName>
        <fullName evidence="3">DUF4177 domain-containing protein</fullName>
    </recommendedName>
</protein>
<accession>A0AAE3KYC1</accession>
<proteinExistence type="predicted"/>
<evidence type="ECO:0008006" key="3">
    <source>
        <dbReference type="Google" id="ProtNLM"/>
    </source>
</evidence>
<dbReference type="AlphaFoldDB" id="A0AAE3KYC1"/>
<keyword evidence="2" id="KW-1185">Reference proteome</keyword>
<dbReference type="EMBL" id="JTEO01000006">
    <property type="protein sequence ID" value="MCQ6963636.1"/>
    <property type="molecule type" value="Genomic_DNA"/>
</dbReference>
<dbReference type="RefSeq" id="WP_256623556.1">
    <property type="nucleotide sequence ID" value="NZ_JTEO01000006.1"/>
</dbReference>
<organism evidence="1 2">
    <name type="scientific">Methanolobus chelungpuianus</name>
    <dbReference type="NCBI Taxonomy" id="502115"/>
    <lineage>
        <taxon>Archaea</taxon>
        <taxon>Methanobacteriati</taxon>
        <taxon>Methanobacteriota</taxon>
        <taxon>Stenosarchaea group</taxon>
        <taxon>Methanomicrobia</taxon>
        <taxon>Methanosarcinales</taxon>
        <taxon>Methanosarcinaceae</taxon>
        <taxon>Methanolobus</taxon>
    </lineage>
</organism>
<dbReference type="Proteomes" id="UP001206983">
    <property type="component" value="Unassembled WGS sequence"/>
</dbReference>
<comment type="caution">
    <text evidence="1">The sequence shown here is derived from an EMBL/GenBank/DDBJ whole genome shotgun (WGS) entry which is preliminary data.</text>
</comment>
<reference evidence="1 2" key="1">
    <citation type="journal article" date="2011" name="Appl. Environ. Microbiol.">
        <title>Methanogenic archaea isolated from Taiwan's Chelungpu fault.</title>
        <authorList>
            <person name="Wu S.Y."/>
            <person name="Lai M.C."/>
        </authorList>
    </citation>
    <scope>NUCLEOTIDE SEQUENCE [LARGE SCALE GENOMIC DNA]</scope>
    <source>
        <strain evidence="1 2">St545Mb</strain>
    </source>
</reference>
<evidence type="ECO:0000313" key="2">
    <source>
        <dbReference type="Proteomes" id="UP001206983"/>
    </source>
</evidence>
<evidence type="ECO:0000313" key="1">
    <source>
        <dbReference type="EMBL" id="MCQ6963636.1"/>
    </source>
</evidence>
<sequence length="59" mass="6919">MTSWEYEIKSVRFGEWDLMKEDLNELGIDGWELVKLSGDVDEQGMIKAFLKRPLDILET</sequence>
<name>A0AAE3KYC1_9EURY</name>